<name>A0AA85J0U8_TRIRE</name>
<reference evidence="9" key="1">
    <citation type="submission" date="2022-06" db="EMBL/GenBank/DDBJ databases">
        <authorList>
            <person name="Berger JAMES D."/>
            <person name="Berger JAMES D."/>
        </authorList>
    </citation>
    <scope>NUCLEOTIDE SEQUENCE [LARGE SCALE GENOMIC DNA]</scope>
</reference>
<evidence type="ECO:0000256" key="1">
    <source>
        <dbReference type="ARBA" id="ARBA00004173"/>
    </source>
</evidence>
<comment type="subcellular location">
    <subcellularLocation>
        <location evidence="1">Mitochondrion</location>
    </subcellularLocation>
</comment>
<reference evidence="10" key="2">
    <citation type="submission" date="2023-11" db="UniProtKB">
        <authorList>
            <consortium name="WormBaseParasite"/>
        </authorList>
    </citation>
    <scope>IDENTIFICATION</scope>
</reference>
<dbReference type="Proteomes" id="UP000050795">
    <property type="component" value="Unassembled WGS sequence"/>
</dbReference>
<evidence type="ECO:0000256" key="5">
    <source>
        <dbReference type="ARBA" id="ARBA00023014"/>
    </source>
</evidence>
<evidence type="ECO:0000256" key="8">
    <source>
        <dbReference type="SAM" id="SignalP"/>
    </source>
</evidence>
<proteinExistence type="predicted"/>
<comment type="function">
    <text evidence="7">Mitochondrial ribosome (mitoribosome) assembly factor. Binds at the interface of the head and body domains of the mitochondrial small ribosomal subunit (mt-SSU), occluding the mRNA channel and preventing compaction of the head domain towards the body. Probable inactive methyltransferase: retains the characteristic folding and ability to bind S-adenosyl-L-methionine, but it probably lost its methyltransferase activity.</text>
</comment>
<organism evidence="9 10">
    <name type="scientific">Trichobilharzia regenti</name>
    <name type="common">Nasal bird schistosome</name>
    <dbReference type="NCBI Taxonomy" id="157069"/>
    <lineage>
        <taxon>Eukaryota</taxon>
        <taxon>Metazoa</taxon>
        <taxon>Spiralia</taxon>
        <taxon>Lophotrochozoa</taxon>
        <taxon>Platyhelminthes</taxon>
        <taxon>Trematoda</taxon>
        <taxon>Digenea</taxon>
        <taxon>Strigeidida</taxon>
        <taxon>Schistosomatoidea</taxon>
        <taxon>Schistosomatidae</taxon>
        <taxon>Trichobilharzia</taxon>
    </lineage>
</organism>
<feature type="chain" id="PRO_5041682777" description="Methyltransferase-like protein 17, mitochondrial" evidence="8">
    <location>
        <begin position="25"/>
        <end position="523"/>
    </location>
</feature>
<evidence type="ECO:0000313" key="10">
    <source>
        <dbReference type="WBParaSite" id="TREG1_11830.1"/>
    </source>
</evidence>
<protein>
    <recommendedName>
        <fullName evidence="11">Methyltransferase-like protein 17, mitochondrial</fullName>
    </recommendedName>
</protein>
<keyword evidence="3" id="KW-0809">Transit peptide</keyword>
<dbReference type="GO" id="GO:0008168">
    <property type="term" value="F:methyltransferase activity"/>
    <property type="evidence" value="ECO:0007669"/>
    <property type="project" value="InterPro"/>
</dbReference>
<evidence type="ECO:0008006" key="11">
    <source>
        <dbReference type="Google" id="ProtNLM"/>
    </source>
</evidence>
<evidence type="ECO:0000256" key="4">
    <source>
        <dbReference type="ARBA" id="ARBA00023004"/>
    </source>
</evidence>
<sequence>MCNHPVVMFLFLCLRVLIYLPCHQLENEIVTMASRTKSVADFTGRLVNGGLRYRPLDDLKAIFKTRVQEGSRKLDKNPADCSKTWASNLKKHPCYLQLPPMSLPAQLDAVAIDYLREHSVSPPKAIEDRSKILADYLWSRPLLSEETIVQKSLNMKKSKDVDEEDEDDGLTFALENFADQREARISRELSLKSWKSLSYSGHTCELYLVSRLAPNFASACRVLYEIRKRCPNFIPRSLFDFGSGLGTVTWATNTVWPVGCVREHYLVEPSLHMTRLSEFMFRKQGTVQPSENIFPGVYHRRFMPGRKNQYNLVVSANTLIELPCASARHRAVSSLWEKTTDFLVLIEQGTKSGFKAINEAREYLLTNGGPDVRIFSPCPHAQTCPKKNSVCNLTVQYYSFGLTRFKSEPCTELVSYLIISRGDWRRHQIPVVKPEPHELPRIVSYNLSKRSCIMHDVCLPCGAVERAVFPKRQSETSLYYFMRHARAGDIVPAEVVNKGEYNLLEDAIGDDENKIVESVKSST</sequence>
<dbReference type="GO" id="GO:0051536">
    <property type="term" value="F:iron-sulfur cluster binding"/>
    <property type="evidence" value="ECO:0007669"/>
    <property type="project" value="UniProtKB-KW"/>
</dbReference>
<evidence type="ECO:0000256" key="7">
    <source>
        <dbReference type="ARBA" id="ARBA00045681"/>
    </source>
</evidence>
<keyword evidence="6" id="KW-0496">Mitochondrion</keyword>
<dbReference type="GO" id="GO:0003735">
    <property type="term" value="F:structural constituent of ribosome"/>
    <property type="evidence" value="ECO:0007669"/>
    <property type="project" value="TreeGrafter"/>
</dbReference>
<dbReference type="PANTHER" id="PTHR13184:SF5">
    <property type="entry name" value="METHYLTRANSFERASE-LIKE PROTEIN 17, MITOCHONDRIAL"/>
    <property type="match status" value="1"/>
</dbReference>
<evidence type="ECO:0000256" key="6">
    <source>
        <dbReference type="ARBA" id="ARBA00023128"/>
    </source>
</evidence>
<dbReference type="GO" id="GO:0005763">
    <property type="term" value="C:mitochondrial small ribosomal subunit"/>
    <property type="evidence" value="ECO:0007669"/>
    <property type="project" value="TreeGrafter"/>
</dbReference>
<keyword evidence="2" id="KW-0479">Metal-binding</keyword>
<keyword evidence="4" id="KW-0408">Iron</keyword>
<dbReference type="GO" id="GO:0006412">
    <property type="term" value="P:translation"/>
    <property type="evidence" value="ECO:0007669"/>
    <property type="project" value="InterPro"/>
</dbReference>
<dbReference type="InterPro" id="IPR052571">
    <property type="entry name" value="Mt_RNA_Methyltransferase"/>
</dbReference>
<accession>A0AA85J0U8</accession>
<dbReference type="WBParaSite" id="TREG1_11830.1">
    <property type="protein sequence ID" value="TREG1_11830.1"/>
    <property type="gene ID" value="TREG1_11830"/>
</dbReference>
<feature type="signal peptide" evidence="8">
    <location>
        <begin position="1"/>
        <end position="24"/>
    </location>
</feature>
<dbReference type="Pfam" id="PF09243">
    <property type="entry name" value="Rsm22"/>
    <property type="match status" value="1"/>
</dbReference>
<evidence type="ECO:0000313" key="9">
    <source>
        <dbReference type="Proteomes" id="UP000050795"/>
    </source>
</evidence>
<evidence type="ECO:0000256" key="2">
    <source>
        <dbReference type="ARBA" id="ARBA00022723"/>
    </source>
</evidence>
<dbReference type="InterPro" id="IPR015324">
    <property type="entry name" value="Ribosomal_Rsm22-like"/>
</dbReference>
<dbReference type="AlphaFoldDB" id="A0AA85J0U8"/>
<keyword evidence="9" id="KW-1185">Reference proteome</keyword>
<keyword evidence="5" id="KW-0411">Iron-sulfur</keyword>
<dbReference type="GO" id="GO:0046872">
    <property type="term" value="F:metal ion binding"/>
    <property type="evidence" value="ECO:0007669"/>
    <property type="project" value="UniProtKB-KW"/>
</dbReference>
<dbReference type="PANTHER" id="PTHR13184">
    <property type="entry name" value="37S RIBOSOMAL PROTEIN S22"/>
    <property type="match status" value="1"/>
</dbReference>
<keyword evidence="8" id="KW-0732">Signal</keyword>
<evidence type="ECO:0000256" key="3">
    <source>
        <dbReference type="ARBA" id="ARBA00022946"/>
    </source>
</evidence>